<gene>
    <name evidence="2" type="ORF">GCM10022236_52170</name>
</gene>
<dbReference type="Proteomes" id="UP001501490">
    <property type="component" value="Unassembled WGS sequence"/>
</dbReference>
<sequence>MKNMARSVAAAISILVIITSSTIAHATPAARDGKAARDPSEPSLLSYRESGCTEISYQRGGQSSVLRPLVPERFTLTDFPPAPGRVYLTVTEVTCDRHHAPHRGSSRGAYTYLIVSAPVTATEGAQRGGEYVIFYVTEDRTQLTEFRRLGWPMTALSQHTRTQVTRDSDGVVLGAALDVVGAGWDHELAALASERPAGAETRTAEYYRDTPTGAQTLCFINQISVTPAIYSGDLRGTPFDTIAYAHGPLTAFSGWLVHGGWDATVTTQNCPT</sequence>
<keyword evidence="3" id="KW-1185">Reference proteome</keyword>
<comment type="caution">
    <text evidence="2">The sequence shown here is derived from an EMBL/GenBank/DDBJ whole genome shotgun (WGS) entry which is preliminary data.</text>
</comment>
<keyword evidence="1" id="KW-0732">Signal</keyword>
<accession>A0ABP7AZ64</accession>
<evidence type="ECO:0000313" key="2">
    <source>
        <dbReference type="EMBL" id="GAA3643092.1"/>
    </source>
</evidence>
<evidence type="ECO:0000256" key="1">
    <source>
        <dbReference type="SAM" id="SignalP"/>
    </source>
</evidence>
<feature type="chain" id="PRO_5046534318" evidence="1">
    <location>
        <begin position="27"/>
        <end position="272"/>
    </location>
</feature>
<feature type="signal peptide" evidence="1">
    <location>
        <begin position="1"/>
        <end position="26"/>
    </location>
</feature>
<dbReference type="EMBL" id="BAABAB010000056">
    <property type="protein sequence ID" value="GAA3643092.1"/>
    <property type="molecule type" value="Genomic_DNA"/>
</dbReference>
<proteinExistence type="predicted"/>
<reference evidence="3" key="1">
    <citation type="journal article" date="2019" name="Int. J. Syst. Evol. Microbiol.">
        <title>The Global Catalogue of Microorganisms (GCM) 10K type strain sequencing project: providing services to taxonomists for standard genome sequencing and annotation.</title>
        <authorList>
            <consortium name="The Broad Institute Genomics Platform"/>
            <consortium name="The Broad Institute Genome Sequencing Center for Infectious Disease"/>
            <person name="Wu L."/>
            <person name="Ma J."/>
        </authorList>
    </citation>
    <scope>NUCLEOTIDE SEQUENCE [LARGE SCALE GENOMIC DNA]</scope>
    <source>
        <strain evidence="3">JCM 16929</strain>
    </source>
</reference>
<protein>
    <submittedName>
        <fullName evidence="2">Uncharacterized protein</fullName>
    </submittedName>
</protein>
<organism evidence="2 3">
    <name type="scientific">Microlunatus ginsengisoli</name>
    <dbReference type="NCBI Taxonomy" id="363863"/>
    <lineage>
        <taxon>Bacteria</taxon>
        <taxon>Bacillati</taxon>
        <taxon>Actinomycetota</taxon>
        <taxon>Actinomycetes</taxon>
        <taxon>Propionibacteriales</taxon>
        <taxon>Propionibacteriaceae</taxon>
        <taxon>Microlunatus</taxon>
    </lineage>
</organism>
<name>A0ABP7AZ64_9ACTN</name>
<evidence type="ECO:0000313" key="3">
    <source>
        <dbReference type="Proteomes" id="UP001501490"/>
    </source>
</evidence>